<dbReference type="InterPro" id="IPR036779">
    <property type="entry name" value="LysM_dom_sf"/>
</dbReference>
<dbReference type="PANTHER" id="PTHR21666:SF263">
    <property type="entry name" value="MUREIN HYDROLASE ACTIVATOR NLPD"/>
    <property type="match status" value="1"/>
</dbReference>
<dbReference type="Pfam" id="PF01551">
    <property type="entry name" value="Peptidase_M23"/>
    <property type="match status" value="1"/>
</dbReference>
<keyword evidence="5" id="KW-0449">Lipoprotein</keyword>
<dbReference type="RefSeq" id="WP_162889223.1">
    <property type="nucleotide sequence ID" value="NZ_CP021330.1"/>
</dbReference>
<dbReference type="AlphaFoldDB" id="A0A2R4MFM8"/>
<dbReference type="Gene3D" id="2.70.70.10">
    <property type="entry name" value="Glucose Permease (Domain IIA)"/>
    <property type="match status" value="1"/>
</dbReference>
<evidence type="ECO:0000256" key="3">
    <source>
        <dbReference type="SAM" id="SignalP"/>
    </source>
</evidence>
<sequence length="453" mass="46491">MIVRQKTRLLKNSVALISVLGVAGVLAGCTTARSPFISNGPLVTNSVNTAQNADLNQAMPTAIGTPQNSAQPLSPAPVRVAQNSNAPFTPPADVGGSAQMGYPASGSQDPLLAGNYPQTQASNSNFGNVAAAPSQVSQQPLPSLSPLPVKSTSTMTASTSPAEIQTQPQTLQPPATETAATPRLVPENAFMHKIEAGESLYVIARRYDVTADAIVTANGLASADRIFVGQELIIPGRPDLIAQRAPAQKVAEVQTSTPAPQAVSDAPQASPTPIARPAGLKVAAKPTAPAATPAPAPTQTAQPAAAPKAQEEIKTASVPSTPAVAAPQAEPQSQGFRWPVSGRMIQDFKASKNTGINIEAPEGTSVKAADTGTVIYTGNAVEGYGNLVLIKHPNGYVSAYAHLRDISVSKGANIRRGEQIGSVGLTGSVARPQLHFELRKGATPVDPAPLLAS</sequence>
<name>A0A2R4MFM8_9HYPH</name>
<proteinExistence type="inferred from homology"/>
<feature type="region of interest" description="Disordered" evidence="2">
    <location>
        <begin position="285"/>
        <end position="314"/>
    </location>
</feature>
<gene>
    <name evidence="5" type="ORF">MXMO3_02185</name>
</gene>
<evidence type="ECO:0000313" key="6">
    <source>
        <dbReference type="Proteomes" id="UP000258927"/>
    </source>
</evidence>
<dbReference type="Pfam" id="PF01476">
    <property type="entry name" value="LysM"/>
    <property type="match status" value="1"/>
</dbReference>
<evidence type="ECO:0000256" key="2">
    <source>
        <dbReference type="SAM" id="MobiDB-lite"/>
    </source>
</evidence>
<evidence type="ECO:0000256" key="1">
    <source>
        <dbReference type="ARBA" id="ARBA00038420"/>
    </source>
</evidence>
<dbReference type="SMART" id="SM00257">
    <property type="entry name" value="LysM"/>
    <property type="match status" value="1"/>
</dbReference>
<dbReference type="InterPro" id="IPR018392">
    <property type="entry name" value="LysM"/>
</dbReference>
<dbReference type="InterPro" id="IPR050570">
    <property type="entry name" value="Cell_wall_metabolism_enzyme"/>
</dbReference>
<keyword evidence="6" id="KW-1185">Reference proteome</keyword>
<dbReference type="CDD" id="cd00118">
    <property type="entry name" value="LysM"/>
    <property type="match status" value="1"/>
</dbReference>
<dbReference type="InterPro" id="IPR011055">
    <property type="entry name" value="Dup_hybrid_motif"/>
</dbReference>
<feature type="chain" id="PRO_5015317576" evidence="3">
    <location>
        <begin position="28"/>
        <end position="453"/>
    </location>
</feature>
<dbReference type="Gene3D" id="3.10.350.10">
    <property type="entry name" value="LysM domain"/>
    <property type="match status" value="1"/>
</dbReference>
<accession>A0A2R4MFM8</accession>
<evidence type="ECO:0000259" key="4">
    <source>
        <dbReference type="PROSITE" id="PS51782"/>
    </source>
</evidence>
<dbReference type="PANTHER" id="PTHR21666">
    <property type="entry name" value="PEPTIDASE-RELATED"/>
    <property type="match status" value="1"/>
</dbReference>
<organism evidence="5 6">
    <name type="scientific">Maritalea myrionectae</name>
    <dbReference type="NCBI Taxonomy" id="454601"/>
    <lineage>
        <taxon>Bacteria</taxon>
        <taxon>Pseudomonadati</taxon>
        <taxon>Pseudomonadota</taxon>
        <taxon>Alphaproteobacteria</taxon>
        <taxon>Hyphomicrobiales</taxon>
        <taxon>Devosiaceae</taxon>
        <taxon>Maritalea</taxon>
    </lineage>
</organism>
<comment type="similarity">
    <text evidence="1">Belongs to the E.coli NlpD/Haemophilus LppB family.</text>
</comment>
<feature type="compositionally biased region" description="Low complexity" evidence="2">
    <location>
        <begin position="129"/>
        <end position="174"/>
    </location>
</feature>
<dbReference type="InterPro" id="IPR016047">
    <property type="entry name" value="M23ase_b-sheet_dom"/>
</dbReference>
<dbReference type="CDD" id="cd12797">
    <property type="entry name" value="M23_peptidase"/>
    <property type="match status" value="1"/>
</dbReference>
<feature type="domain" description="LysM" evidence="4">
    <location>
        <begin position="190"/>
        <end position="234"/>
    </location>
</feature>
<dbReference type="EMBL" id="CP021330">
    <property type="protein sequence ID" value="AVX04704.1"/>
    <property type="molecule type" value="Genomic_DNA"/>
</dbReference>
<dbReference type="PROSITE" id="PS51257">
    <property type="entry name" value="PROKAR_LIPOPROTEIN"/>
    <property type="match status" value="1"/>
</dbReference>
<feature type="region of interest" description="Disordered" evidence="2">
    <location>
        <begin position="82"/>
        <end position="174"/>
    </location>
</feature>
<dbReference type="Proteomes" id="UP000258927">
    <property type="component" value="Chromosome"/>
</dbReference>
<evidence type="ECO:0000313" key="5">
    <source>
        <dbReference type="EMBL" id="AVX04704.1"/>
    </source>
</evidence>
<dbReference type="STRING" id="1122213.GCA_000423365_02504"/>
<reference evidence="5 6" key="1">
    <citation type="submission" date="2017-05" db="EMBL/GenBank/DDBJ databases">
        <title>Genome Analysis of Maritalea myrionectae HL2708#5.</title>
        <authorList>
            <consortium name="Cotde Inc.-PKNU"/>
            <person name="Jang D."/>
            <person name="Oh H.-M."/>
        </authorList>
    </citation>
    <scope>NUCLEOTIDE SEQUENCE [LARGE SCALE GENOMIC DNA]</scope>
    <source>
        <strain evidence="5 6">HL2708#5</strain>
    </source>
</reference>
<keyword evidence="3" id="KW-0732">Signal</keyword>
<dbReference type="KEGG" id="mmyr:MXMO3_02185"/>
<dbReference type="PROSITE" id="PS51782">
    <property type="entry name" value="LYSM"/>
    <property type="match status" value="1"/>
</dbReference>
<feature type="signal peptide" evidence="3">
    <location>
        <begin position="1"/>
        <end position="27"/>
    </location>
</feature>
<feature type="compositionally biased region" description="Polar residues" evidence="2">
    <location>
        <begin position="116"/>
        <end position="127"/>
    </location>
</feature>
<dbReference type="SUPFAM" id="SSF54106">
    <property type="entry name" value="LysM domain"/>
    <property type="match status" value="1"/>
</dbReference>
<dbReference type="SUPFAM" id="SSF51261">
    <property type="entry name" value="Duplicated hybrid motif"/>
    <property type="match status" value="1"/>
</dbReference>
<feature type="compositionally biased region" description="Low complexity" evidence="2">
    <location>
        <begin position="285"/>
        <end position="308"/>
    </location>
</feature>
<protein>
    <submittedName>
        <fullName evidence="5">Outer membrane antigenic lipoprotein</fullName>
    </submittedName>
</protein>
<dbReference type="GO" id="GO:0004222">
    <property type="term" value="F:metalloendopeptidase activity"/>
    <property type="evidence" value="ECO:0007669"/>
    <property type="project" value="TreeGrafter"/>
</dbReference>